<feature type="transmembrane region" description="Helical" evidence="6">
    <location>
        <begin position="307"/>
        <end position="330"/>
    </location>
</feature>
<dbReference type="SUPFAM" id="SSF103473">
    <property type="entry name" value="MFS general substrate transporter"/>
    <property type="match status" value="1"/>
</dbReference>
<feature type="transmembrane region" description="Helical" evidence="6">
    <location>
        <begin position="474"/>
        <end position="492"/>
    </location>
</feature>
<gene>
    <name evidence="8" type="ORF">BJX66DRAFT_222235</name>
</gene>
<feature type="transmembrane region" description="Helical" evidence="6">
    <location>
        <begin position="126"/>
        <end position="144"/>
    </location>
</feature>
<dbReference type="PROSITE" id="PS50850">
    <property type="entry name" value="MFS"/>
    <property type="match status" value="1"/>
</dbReference>
<dbReference type="Pfam" id="PF00083">
    <property type="entry name" value="Sugar_tr"/>
    <property type="match status" value="1"/>
</dbReference>
<feature type="transmembrane region" description="Helical" evidence="6">
    <location>
        <begin position="345"/>
        <end position="366"/>
    </location>
</feature>
<dbReference type="Proteomes" id="UP001610563">
    <property type="component" value="Unassembled WGS sequence"/>
</dbReference>
<dbReference type="PANTHER" id="PTHR48022:SF79">
    <property type="entry name" value="LACTOSE PERMEASE, PUTATIVE (AFU_ORTHOLOGUE AFUA_6G01860)-RELATED"/>
    <property type="match status" value="1"/>
</dbReference>
<evidence type="ECO:0000256" key="6">
    <source>
        <dbReference type="SAM" id="Phobius"/>
    </source>
</evidence>
<feature type="transmembrane region" description="Helical" evidence="6">
    <location>
        <begin position="183"/>
        <end position="206"/>
    </location>
</feature>
<feature type="transmembrane region" description="Helical" evidence="6">
    <location>
        <begin position="444"/>
        <end position="462"/>
    </location>
</feature>
<accession>A0ABR4G3Q2</accession>
<evidence type="ECO:0000256" key="3">
    <source>
        <dbReference type="ARBA" id="ARBA00022692"/>
    </source>
</evidence>
<keyword evidence="5 6" id="KW-0472">Membrane</keyword>
<evidence type="ECO:0000256" key="1">
    <source>
        <dbReference type="ARBA" id="ARBA00004141"/>
    </source>
</evidence>
<organism evidence="8 9">
    <name type="scientific">Aspergillus keveii</name>
    <dbReference type="NCBI Taxonomy" id="714993"/>
    <lineage>
        <taxon>Eukaryota</taxon>
        <taxon>Fungi</taxon>
        <taxon>Dikarya</taxon>
        <taxon>Ascomycota</taxon>
        <taxon>Pezizomycotina</taxon>
        <taxon>Eurotiomycetes</taxon>
        <taxon>Eurotiomycetidae</taxon>
        <taxon>Eurotiales</taxon>
        <taxon>Aspergillaceae</taxon>
        <taxon>Aspergillus</taxon>
        <taxon>Aspergillus subgen. Nidulantes</taxon>
    </lineage>
</organism>
<evidence type="ECO:0000259" key="7">
    <source>
        <dbReference type="PROSITE" id="PS50850"/>
    </source>
</evidence>
<keyword evidence="3 6" id="KW-0812">Transmembrane</keyword>
<comment type="similarity">
    <text evidence="2">Belongs to the major facilitator superfamily. Sugar transporter (TC 2.A.1.1) family.</text>
</comment>
<dbReference type="PANTHER" id="PTHR48022">
    <property type="entry name" value="PLASTIDIC GLUCOSE TRANSPORTER 4"/>
    <property type="match status" value="1"/>
</dbReference>
<evidence type="ECO:0000256" key="5">
    <source>
        <dbReference type="ARBA" id="ARBA00023136"/>
    </source>
</evidence>
<feature type="transmembrane region" description="Helical" evidence="6">
    <location>
        <begin position="96"/>
        <end position="119"/>
    </location>
</feature>
<name>A0ABR4G3Q2_9EURO</name>
<feature type="domain" description="Major facilitator superfamily (MFS) profile" evidence="7">
    <location>
        <begin position="58"/>
        <end position="496"/>
    </location>
</feature>
<sequence length="537" mass="58935">MTKETVVHTETREDELPPKSAAHVEEAVLASLTEDDLLKLSRESLTLKSWAGLRLLGILLVMGCNQAGFGVDWAVIGGINAIQGWHDYFGFGTSGGTYGLLNALMNIGTVCGAPFLALSDVIGRRTVNFIGNILVVAASIMQAQSPNINVFMGGRFLMGFGSALLSSSQYIGEVSPVHLRGLYVGLFGACFQIGSLVMTGSMIAISQIEGDLAWRLPLYLNMVFPALVCLGLYTLCPESPRYYIMRGKRDAAKRVLAKYHTTSGDVDQPIVNIIVQQMEASIENDRAGHKKFWDYSVFFKKTVHYRLLVLALYSVFQQWNGGGIITYYMVPALETIGVKDSMSQLGIQLGTTAVYFVFTAVGALIIDRLRRRTMIFVGLATMILFQTTTTITSWQYDVTGSKAAAGLTILWIYLYQTFSAIFIATMHNLYPVEILSLPLRAKGMGLYGLIQGGAGAVQTYGISVGINKIGYKIWVVYIVYNTIQLVLSYFVFPETSGLSLEEIDAVFETPGVAPVKMSKDIYKAKRQMEEANRDPAA</sequence>
<dbReference type="InterPro" id="IPR005828">
    <property type="entry name" value="MFS_sugar_transport-like"/>
</dbReference>
<dbReference type="InterPro" id="IPR020846">
    <property type="entry name" value="MFS_dom"/>
</dbReference>
<keyword evidence="9" id="KW-1185">Reference proteome</keyword>
<dbReference type="Gene3D" id="1.20.1250.20">
    <property type="entry name" value="MFS general substrate transporter like domains"/>
    <property type="match status" value="1"/>
</dbReference>
<comment type="caution">
    <text evidence="8">The sequence shown here is derived from an EMBL/GenBank/DDBJ whole genome shotgun (WGS) entry which is preliminary data.</text>
</comment>
<protein>
    <submittedName>
        <fullName evidence="8">General substrate transporter</fullName>
    </submittedName>
</protein>
<keyword evidence="4 6" id="KW-1133">Transmembrane helix</keyword>
<reference evidence="8 9" key="1">
    <citation type="submission" date="2024-07" db="EMBL/GenBank/DDBJ databases">
        <title>Section-level genome sequencing and comparative genomics of Aspergillus sections Usti and Cavernicolus.</title>
        <authorList>
            <consortium name="Lawrence Berkeley National Laboratory"/>
            <person name="Nybo J.L."/>
            <person name="Vesth T.C."/>
            <person name="Theobald S."/>
            <person name="Frisvad J.C."/>
            <person name="Larsen T.O."/>
            <person name="Kjaerboelling I."/>
            <person name="Rothschild-Mancinelli K."/>
            <person name="Lyhne E.K."/>
            <person name="Kogle M.E."/>
            <person name="Barry K."/>
            <person name="Clum A."/>
            <person name="Na H."/>
            <person name="Ledsgaard L."/>
            <person name="Lin J."/>
            <person name="Lipzen A."/>
            <person name="Kuo A."/>
            <person name="Riley R."/>
            <person name="Mondo S."/>
            <person name="Labutti K."/>
            <person name="Haridas S."/>
            <person name="Pangalinan J."/>
            <person name="Salamov A.A."/>
            <person name="Simmons B.A."/>
            <person name="Magnuson J.K."/>
            <person name="Chen J."/>
            <person name="Drula E."/>
            <person name="Henrissat B."/>
            <person name="Wiebenga A."/>
            <person name="Lubbers R.J."/>
            <person name="Gomes A.C."/>
            <person name="Makela M.R."/>
            <person name="Stajich J."/>
            <person name="Grigoriev I.V."/>
            <person name="Mortensen U.H."/>
            <person name="De Vries R.P."/>
            <person name="Baker S.E."/>
            <person name="Andersen M.R."/>
        </authorList>
    </citation>
    <scope>NUCLEOTIDE SEQUENCE [LARGE SCALE GENOMIC DNA]</scope>
    <source>
        <strain evidence="8 9">CBS 209.92</strain>
    </source>
</reference>
<evidence type="ECO:0000313" key="9">
    <source>
        <dbReference type="Proteomes" id="UP001610563"/>
    </source>
</evidence>
<dbReference type="InterPro" id="IPR050360">
    <property type="entry name" value="MFS_Sugar_Transporters"/>
</dbReference>
<feature type="transmembrane region" description="Helical" evidence="6">
    <location>
        <begin position="150"/>
        <end position="171"/>
    </location>
</feature>
<evidence type="ECO:0000256" key="4">
    <source>
        <dbReference type="ARBA" id="ARBA00022989"/>
    </source>
</evidence>
<feature type="transmembrane region" description="Helical" evidence="6">
    <location>
        <begin position="55"/>
        <end position="76"/>
    </location>
</feature>
<proteinExistence type="inferred from homology"/>
<dbReference type="InterPro" id="IPR036259">
    <property type="entry name" value="MFS_trans_sf"/>
</dbReference>
<comment type="subcellular location">
    <subcellularLocation>
        <location evidence="1">Membrane</location>
        <topology evidence="1">Multi-pass membrane protein</topology>
    </subcellularLocation>
</comment>
<evidence type="ECO:0000256" key="2">
    <source>
        <dbReference type="ARBA" id="ARBA00010992"/>
    </source>
</evidence>
<dbReference type="EMBL" id="JBFTWV010000055">
    <property type="protein sequence ID" value="KAL2793643.1"/>
    <property type="molecule type" value="Genomic_DNA"/>
</dbReference>
<feature type="transmembrane region" description="Helical" evidence="6">
    <location>
        <begin position="218"/>
        <end position="236"/>
    </location>
</feature>
<feature type="transmembrane region" description="Helical" evidence="6">
    <location>
        <begin position="403"/>
        <end position="424"/>
    </location>
</feature>
<evidence type="ECO:0000313" key="8">
    <source>
        <dbReference type="EMBL" id="KAL2793643.1"/>
    </source>
</evidence>